<sequence>MIFGDSMAKLSQFPCCVESWLLVWALPERGLGCSCANNGGTRLPKPEWKPFYCVCREDEAKLNLYVKEEDARIETTPRHLHVCRFNCVRPFSSGSDAYEENTLSGPSSFGSPVLTSYTKKKNHHIPGRHFWCKNHRRSEHGQAVQSRSKSTAFLVEKAPAGTIYSKDVFLSHPGELDSASATKPKFSRHGRGKVQASFAKRGFSLSHFIRRSAKTPISLHEDDGEVSDGWHSPQEPPTLGRIYLSSSINLGDSGSWTSLLEEQTRQTPIVLHKNAQQTCKTFDGKHIPAFKDSQTGNANTLKPVFEQSFKTAQRPGAPSVADPVCLQKSCANLSTDESSNITAEPAKLRQWSSALQKRLLSRSQQLLDKSTSSRLQNHEIDIKSGELEFGRFQASLLGGQEHCFYVKTLTGETHIFAAASQHERNCWLTRCAS</sequence>
<organism evidence="1 2">
    <name type="scientific">Echinococcus multilocularis</name>
    <name type="common">Fox tapeworm</name>
    <dbReference type="NCBI Taxonomy" id="6211"/>
    <lineage>
        <taxon>Eukaryota</taxon>
        <taxon>Metazoa</taxon>
        <taxon>Spiralia</taxon>
        <taxon>Lophotrochozoa</taxon>
        <taxon>Platyhelminthes</taxon>
        <taxon>Cestoda</taxon>
        <taxon>Eucestoda</taxon>
        <taxon>Cyclophyllidea</taxon>
        <taxon>Taeniidae</taxon>
        <taxon>Echinococcus</taxon>
    </lineage>
</organism>
<dbReference type="SUPFAM" id="SSF50729">
    <property type="entry name" value="PH domain-like"/>
    <property type="match status" value="1"/>
</dbReference>
<keyword evidence="2" id="KW-1185">Reference proteome</keyword>
<evidence type="ECO:0008006" key="3">
    <source>
        <dbReference type="Google" id="ProtNLM"/>
    </source>
</evidence>
<accession>A0A068YCW8</accession>
<protein>
    <recommendedName>
        <fullName evidence="3">PH domain-containing protein</fullName>
    </recommendedName>
</protein>
<proteinExistence type="predicted"/>
<evidence type="ECO:0000313" key="1">
    <source>
        <dbReference type="EMBL" id="CDS40177.1"/>
    </source>
</evidence>
<dbReference type="EMBL" id="LN902841">
    <property type="protein sequence ID" value="CDS40177.1"/>
    <property type="molecule type" value="Genomic_DNA"/>
</dbReference>
<dbReference type="OMA" id="QHERNCW"/>
<dbReference type="AlphaFoldDB" id="A0A068YCW8"/>
<dbReference type="CDD" id="cd00821">
    <property type="entry name" value="PH"/>
    <property type="match status" value="1"/>
</dbReference>
<reference evidence="1" key="1">
    <citation type="journal article" date="2013" name="Nature">
        <title>The genomes of four tapeworm species reveal adaptations to parasitism.</title>
        <authorList>
            <person name="Tsai I.J."/>
            <person name="Zarowiecki M."/>
            <person name="Holroyd N."/>
            <person name="Garciarrubio A."/>
            <person name="Sanchez-Flores A."/>
            <person name="Brooks K.L."/>
            <person name="Tracey A."/>
            <person name="Bobes R.J."/>
            <person name="Fragoso G."/>
            <person name="Sciutto E."/>
            <person name="Aslett M."/>
            <person name="Beasley H."/>
            <person name="Bennett H.M."/>
            <person name="Cai J."/>
            <person name="Camicia F."/>
            <person name="Clark R."/>
            <person name="Cucher M."/>
            <person name="De Silva N."/>
            <person name="Day T.A."/>
            <person name="Deplazes P."/>
            <person name="Estrada K."/>
            <person name="Fernandez C."/>
            <person name="Holland P.W."/>
            <person name="Hou J."/>
            <person name="Hu S."/>
            <person name="Huckvale T."/>
            <person name="Hung S.S."/>
            <person name="Kamenetzky L."/>
            <person name="Keane J.A."/>
            <person name="Kiss F."/>
            <person name="Koziol U."/>
            <person name="Lambert O."/>
            <person name="Liu K."/>
            <person name="Luo X."/>
            <person name="Luo Y."/>
            <person name="Macchiaroli N."/>
            <person name="Nichol S."/>
            <person name="Paps J."/>
            <person name="Parkinson J."/>
            <person name="Pouchkina-Stantcheva N."/>
            <person name="Riddiford N."/>
            <person name="Rosenzvit M."/>
            <person name="Salinas G."/>
            <person name="Wasmuth J.D."/>
            <person name="Zamanian M."/>
            <person name="Zheng Y."/>
            <person name="Cai X."/>
            <person name="Soberon X."/>
            <person name="Olson P.D."/>
            <person name="Laclette J.P."/>
            <person name="Brehm K."/>
            <person name="Berriman M."/>
            <person name="Garciarrubio A."/>
            <person name="Bobes R.J."/>
            <person name="Fragoso G."/>
            <person name="Sanchez-Flores A."/>
            <person name="Estrada K."/>
            <person name="Cevallos M.A."/>
            <person name="Morett E."/>
            <person name="Gonzalez V."/>
            <person name="Portillo T."/>
            <person name="Ochoa-Leyva A."/>
            <person name="Jose M.V."/>
            <person name="Sciutto E."/>
            <person name="Landa A."/>
            <person name="Jimenez L."/>
            <person name="Valdes V."/>
            <person name="Carrero J.C."/>
            <person name="Larralde C."/>
            <person name="Morales-Montor J."/>
            <person name="Limon-Lason J."/>
            <person name="Soberon X."/>
            <person name="Laclette J.P."/>
        </authorList>
    </citation>
    <scope>NUCLEOTIDE SEQUENCE [LARGE SCALE GENOMIC DNA]</scope>
</reference>
<dbReference type="OrthoDB" id="6273184at2759"/>
<dbReference type="Proteomes" id="UP000017246">
    <property type="component" value="Unassembled WGS sequence"/>
</dbReference>
<gene>
    <name evidence="1" type="ORF">EmuJ_000774400</name>
</gene>
<reference evidence="1" key="2">
    <citation type="submission" date="2015-11" db="EMBL/GenBank/DDBJ databases">
        <authorList>
            <person name="Zhang Y."/>
            <person name="Guo Z."/>
        </authorList>
    </citation>
    <scope>NUCLEOTIDE SEQUENCE</scope>
</reference>
<evidence type="ECO:0000313" key="2">
    <source>
        <dbReference type="Proteomes" id="UP000017246"/>
    </source>
</evidence>
<name>A0A068YCW8_ECHMU</name>